<name>A0A1I0SD54_9BACT</name>
<dbReference type="SUPFAM" id="SSF69255">
    <property type="entry name" value="gp5 N-terminal domain-like"/>
    <property type="match status" value="1"/>
</dbReference>
<organism evidence="2 3">
    <name type="scientific">Chitinophaga arvensicola</name>
    <dbReference type="NCBI Taxonomy" id="29529"/>
    <lineage>
        <taxon>Bacteria</taxon>
        <taxon>Pseudomonadati</taxon>
        <taxon>Bacteroidota</taxon>
        <taxon>Chitinophagia</taxon>
        <taxon>Chitinophagales</taxon>
        <taxon>Chitinophagaceae</taxon>
        <taxon>Chitinophaga</taxon>
    </lineage>
</organism>
<dbReference type="Gene3D" id="3.10.450.190">
    <property type="match status" value="1"/>
</dbReference>
<feature type="domain" description="Gp5/Type VI secretion system Vgr protein OB-fold" evidence="1">
    <location>
        <begin position="368"/>
        <end position="440"/>
    </location>
</feature>
<dbReference type="Pfam" id="PF04717">
    <property type="entry name" value="Phage_base_V"/>
    <property type="match status" value="1"/>
</dbReference>
<proteinExistence type="predicted"/>
<accession>A0A1I0SD54</accession>
<dbReference type="InterPro" id="IPR037026">
    <property type="entry name" value="Vgr_OB-fold_dom_sf"/>
</dbReference>
<dbReference type="RefSeq" id="WP_089903365.1">
    <property type="nucleotide sequence ID" value="NZ_FOJG01000002.1"/>
</dbReference>
<dbReference type="SUPFAM" id="SSF69279">
    <property type="entry name" value="Phage tail proteins"/>
    <property type="match status" value="2"/>
</dbReference>
<dbReference type="Gene3D" id="3.55.50.10">
    <property type="entry name" value="Baseplate protein-like domains"/>
    <property type="match status" value="1"/>
</dbReference>
<gene>
    <name evidence="2" type="ORF">SAMN04488122_6510</name>
</gene>
<keyword evidence="3" id="KW-1185">Reference proteome</keyword>
<dbReference type="Gene3D" id="4.10.220.110">
    <property type="match status" value="1"/>
</dbReference>
<dbReference type="STRING" id="29529.SAMN04488122_6510"/>
<protein>
    <submittedName>
        <fullName evidence="2">Uncharacterized conserved protein, implicated in type VI secretion and phage assembly</fullName>
    </submittedName>
</protein>
<dbReference type="InterPro" id="IPR006531">
    <property type="entry name" value="Gp5/Vgr_OB"/>
</dbReference>
<evidence type="ECO:0000259" key="1">
    <source>
        <dbReference type="Pfam" id="PF04717"/>
    </source>
</evidence>
<evidence type="ECO:0000313" key="2">
    <source>
        <dbReference type="EMBL" id="SEW55907.1"/>
    </source>
</evidence>
<dbReference type="OrthoDB" id="727155at2"/>
<dbReference type="EMBL" id="FOJG01000002">
    <property type="protein sequence ID" value="SEW55907.1"/>
    <property type="molecule type" value="Genomic_DNA"/>
</dbReference>
<dbReference type="Gene3D" id="2.30.110.50">
    <property type="match status" value="1"/>
</dbReference>
<dbReference type="Gene3D" id="2.40.50.230">
    <property type="entry name" value="Gp5 N-terminal domain"/>
    <property type="match status" value="1"/>
</dbReference>
<sequence length="592" mass="65313">MSLYTHTSFTIGDHQFTSFHSLVLHQTIHGHHDFEIKIGYDWLSKLGKGLFNAGKEFLGKEITISIKPVETNAVYKPLNFNGIVNGISMGKGSDGTHGFCVIKGHSTTILLEDDEHMACFEQKTLAAIVNESLKGCGPYGKSPAVDPALTESLKYIVQYKETTYQFIERLAARFGEWFFYDGEKVVFGNYRPQKTTLTHQVDLIDFNLDLTVKSNNSRLYGYDYRQNQAVSNDTQAIPAGNTDVYTSHLKEVSERLYKKTSQYKLNQSFGSSAKSQLDKYTQVQKKGRLSQMAVLKGSSQQSALKIGDIVTVNESVLSSEHHGEFVVTRLSHYCTENGLYKNDFEAIPAAAAMPVVDLQRSPVCEAQSAVVTDNNDPKGLGRIRVKFQWQQSGSTPWLRLVSPHGGTEKGFYFIPEAGEEVWVDFEGGNPEVPVVLGAVYNGNAKTGFGDSQNNLKVIKTRSGHLIRLDDTDGAESITITDKSGNIVTMDTSAQSINIAAMENITINAKNISFTAKENIQVSAGKNLSQTAVKDFSLMAANIKEVADDTLQRTAKSIEKTAEKVSLSSTKENIEMHSAKQIVNKSGDKAKMF</sequence>
<dbReference type="Pfam" id="PF05954">
    <property type="entry name" value="Phage_GPD"/>
    <property type="match status" value="1"/>
</dbReference>
<reference evidence="3" key="1">
    <citation type="submission" date="2016-10" db="EMBL/GenBank/DDBJ databases">
        <authorList>
            <person name="Varghese N."/>
            <person name="Submissions S."/>
        </authorList>
    </citation>
    <scope>NUCLEOTIDE SEQUENCE [LARGE SCALE GENOMIC DNA]</scope>
    <source>
        <strain evidence="3">DSM 3695</strain>
    </source>
</reference>
<dbReference type="SUPFAM" id="SSF69349">
    <property type="entry name" value="Phage fibre proteins"/>
    <property type="match status" value="1"/>
</dbReference>
<evidence type="ECO:0000313" key="3">
    <source>
        <dbReference type="Proteomes" id="UP000199310"/>
    </source>
</evidence>
<dbReference type="AlphaFoldDB" id="A0A1I0SD54"/>
<dbReference type="Proteomes" id="UP000199310">
    <property type="component" value="Unassembled WGS sequence"/>
</dbReference>